<comment type="caution">
    <text evidence="1">The sequence shown here is derived from an EMBL/GenBank/DDBJ whole genome shotgun (WGS) entry which is preliminary data.</text>
</comment>
<gene>
    <name evidence="1" type="ORF">CPLU01_04383</name>
</gene>
<keyword evidence="2" id="KW-1185">Reference proteome</keyword>
<evidence type="ECO:0000313" key="1">
    <source>
        <dbReference type="EMBL" id="KAF6835303.1"/>
    </source>
</evidence>
<sequence>MAAEGLGLAASVAGLPSLGLQITGGIVKYVDAFKGRREELEFVRRQNEALATTLRAFERSSTFPSGQSTEVEAAVAANMQLFMAELNGVKALHDKLADNCDDRSLATRWENKKKQITYAFSQAKVQELGQRLEKATKALQLAMSAMRLP</sequence>
<evidence type="ECO:0000313" key="2">
    <source>
        <dbReference type="Proteomes" id="UP000654918"/>
    </source>
</evidence>
<dbReference type="AlphaFoldDB" id="A0A8H6KQ28"/>
<protein>
    <recommendedName>
        <fullName evidence="3">Fungal N-terminal domain-containing protein</fullName>
    </recommendedName>
</protein>
<organism evidence="1 2">
    <name type="scientific">Colletotrichum plurivorum</name>
    <dbReference type="NCBI Taxonomy" id="2175906"/>
    <lineage>
        <taxon>Eukaryota</taxon>
        <taxon>Fungi</taxon>
        <taxon>Dikarya</taxon>
        <taxon>Ascomycota</taxon>
        <taxon>Pezizomycotina</taxon>
        <taxon>Sordariomycetes</taxon>
        <taxon>Hypocreomycetidae</taxon>
        <taxon>Glomerellales</taxon>
        <taxon>Glomerellaceae</taxon>
        <taxon>Colletotrichum</taxon>
        <taxon>Colletotrichum orchidearum species complex</taxon>
    </lineage>
</organism>
<proteinExistence type="predicted"/>
<evidence type="ECO:0008006" key="3">
    <source>
        <dbReference type="Google" id="ProtNLM"/>
    </source>
</evidence>
<name>A0A8H6KQ28_9PEZI</name>
<accession>A0A8H6KQ28</accession>
<dbReference type="Proteomes" id="UP000654918">
    <property type="component" value="Unassembled WGS sequence"/>
</dbReference>
<reference evidence="1" key="1">
    <citation type="journal article" date="2020" name="Phytopathology">
        <title>Genome Sequence Resources of Colletotrichum truncatum, C. plurivorum, C. musicola, and C. sojae: Four Species Pathogenic to Soybean (Glycine max).</title>
        <authorList>
            <person name="Rogerio F."/>
            <person name="Boufleur T.R."/>
            <person name="Ciampi-Guillardi M."/>
            <person name="Sukno S.A."/>
            <person name="Thon M.R."/>
            <person name="Massola Junior N.S."/>
            <person name="Baroncelli R."/>
        </authorList>
    </citation>
    <scope>NUCLEOTIDE SEQUENCE</scope>
    <source>
        <strain evidence="1">LFN00145</strain>
    </source>
</reference>
<dbReference type="EMBL" id="WIGO01000041">
    <property type="protein sequence ID" value="KAF6835303.1"/>
    <property type="molecule type" value="Genomic_DNA"/>
</dbReference>